<keyword evidence="1" id="KW-0732">Signal</keyword>
<accession>A0A1D8TWL9</accession>
<protein>
    <recommendedName>
        <fullName evidence="4">SH3b domain-containing protein</fullName>
    </recommendedName>
</protein>
<evidence type="ECO:0008006" key="4">
    <source>
        <dbReference type="Google" id="ProtNLM"/>
    </source>
</evidence>
<feature type="signal peptide" evidence="1">
    <location>
        <begin position="1"/>
        <end position="23"/>
    </location>
</feature>
<dbReference type="Proteomes" id="UP000177870">
    <property type="component" value="Chromosome"/>
</dbReference>
<feature type="chain" id="PRO_5009438882" description="SH3b domain-containing protein" evidence="1">
    <location>
        <begin position="24"/>
        <end position="118"/>
    </location>
</feature>
<proteinExistence type="predicted"/>
<dbReference type="OrthoDB" id="5815858at2"/>
<organism evidence="2 3">
    <name type="scientific">Moorena producens PAL-8-15-08-1</name>
    <dbReference type="NCBI Taxonomy" id="1458985"/>
    <lineage>
        <taxon>Bacteria</taxon>
        <taxon>Bacillati</taxon>
        <taxon>Cyanobacteriota</taxon>
        <taxon>Cyanophyceae</taxon>
        <taxon>Coleofasciculales</taxon>
        <taxon>Coleofasciculaceae</taxon>
        <taxon>Moorena</taxon>
    </lineage>
</organism>
<gene>
    <name evidence="2" type="ORF">BJP34_23765</name>
</gene>
<sequence>MKKAILLLATAAAVTVPTTEAFAQHTFPSERSHCRATLTASNPNSRITLRSGAGTNYRSLGYGLVGDNVYVLTATPPEPDYKIDSFGYGWHRVGFPVSGAKGWIRDDLLNIECAPIND</sequence>
<reference evidence="3" key="1">
    <citation type="submission" date="2016-10" db="EMBL/GenBank/DDBJ databases">
        <title>Comparative genomics uncovers the prolific and rare metabolic potential of the cyanobacterial genus Moorea.</title>
        <authorList>
            <person name="Leao T."/>
            <person name="Castelao G."/>
            <person name="Korobeynikov A."/>
            <person name="Monroe E.A."/>
            <person name="Podell S."/>
            <person name="Glukhov E."/>
            <person name="Allen E."/>
            <person name="Gerwick W.H."/>
            <person name="Gerwick L."/>
        </authorList>
    </citation>
    <scope>NUCLEOTIDE SEQUENCE [LARGE SCALE GENOMIC DNA]</scope>
    <source>
        <strain evidence="3">PAL-8-15-08-1</strain>
    </source>
</reference>
<dbReference type="EMBL" id="CP017599">
    <property type="protein sequence ID" value="AOX02049.1"/>
    <property type="molecule type" value="Genomic_DNA"/>
</dbReference>
<evidence type="ECO:0000313" key="2">
    <source>
        <dbReference type="EMBL" id="AOX02049.1"/>
    </source>
</evidence>
<dbReference type="AlphaFoldDB" id="A0A1D8TWL9"/>
<name>A0A1D8TWL9_9CYAN</name>
<dbReference type="Gene3D" id="2.30.30.40">
    <property type="entry name" value="SH3 Domains"/>
    <property type="match status" value="1"/>
</dbReference>
<dbReference type="KEGG" id="mpro:BJP34_23765"/>
<dbReference type="RefSeq" id="WP_070394476.1">
    <property type="nucleotide sequence ID" value="NZ_CP017599.1"/>
</dbReference>
<evidence type="ECO:0000256" key="1">
    <source>
        <dbReference type="SAM" id="SignalP"/>
    </source>
</evidence>
<evidence type="ECO:0000313" key="3">
    <source>
        <dbReference type="Proteomes" id="UP000177870"/>
    </source>
</evidence>